<feature type="transmembrane region" description="Helical" evidence="1">
    <location>
        <begin position="52"/>
        <end position="74"/>
    </location>
</feature>
<name>A0ABW2YWJ0_9SPHI</name>
<reference evidence="3" key="1">
    <citation type="journal article" date="2019" name="Int. J. Syst. Evol. Microbiol.">
        <title>The Global Catalogue of Microorganisms (GCM) 10K type strain sequencing project: providing services to taxonomists for standard genome sequencing and annotation.</title>
        <authorList>
            <consortium name="The Broad Institute Genomics Platform"/>
            <consortium name="The Broad Institute Genome Sequencing Center for Infectious Disease"/>
            <person name="Wu L."/>
            <person name="Ma J."/>
        </authorList>
    </citation>
    <scope>NUCLEOTIDE SEQUENCE [LARGE SCALE GENOMIC DNA]</scope>
    <source>
        <strain evidence="3">CCUG 63418</strain>
    </source>
</reference>
<evidence type="ECO:0000313" key="3">
    <source>
        <dbReference type="Proteomes" id="UP001596958"/>
    </source>
</evidence>
<protein>
    <submittedName>
        <fullName evidence="2">Uncharacterized protein</fullName>
    </submittedName>
</protein>
<gene>
    <name evidence="2" type="ORF">ACFQZS_10420</name>
</gene>
<dbReference type="RefSeq" id="WP_377099931.1">
    <property type="nucleotide sequence ID" value="NZ_JBHTHU010000006.1"/>
</dbReference>
<keyword evidence="1" id="KW-1133">Transmembrane helix</keyword>
<organism evidence="2 3">
    <name type="scientific">Mucilaginibacter calamicampi</name>
    <dbReference type="NCBI Taxonomy" id="1302352"/>
    <lineage>
        <taxon>Bacteria</taxon>
        <taxon>Pseudomonadati</taxon>
        <taxon>Bacteroidota</taxon>
        <taxon>Sphingobacteriia</taxon>
        <taxon>Sphingobacteriales</taxon>
        <taxon>Sphingobacteriaceae</taxon>
        <taxon>Mucilaginibacter</taxon>
    </lineage>
</organism>
<comment type="caution">
    <text evidence="2">The sequence shown here is derived from an EMBL/GenBank/DDBJ whole genome shotgun (WGS) entry which is preliminary data.</text>
</comment>
<evidence type="ECO:0000256" key="1">
    <source>
        <dbReference type="SAM" id="Phobius"/>
    </source>
</evidence>
<dbReference type="Proteomes" id="UP001596958">
    <property type="component" value="Unassembled WGS sequence"/>
</dbReference>
<keyword evidence="1" id="KW-0812">Transmembrane</keyword>
<keyword evidence="3" id="KW-1185">Reference proteome</keyword>
<dbReference type="EMBL" id="JBHTHU010000006">
    <property type="protein sequence ID" value="MFD0750559.1"/>
    <property type="molecule type" value="Genomic_DNA"/>
</dbReference>
<accession>A0ABW2YWJ0</accession>
<sequence length="104" mass="11468">MNNREEIEQLAERALHSLDNLQQVDANDFLAAKAWQRMQNRRHGLSPAYNKLLLRLAVVLLMFVGINCVSFYVLNNKSADTASTATGVDAFASAYGLSSSSGNY</sequence>
<proteinExistence type="predicted"/>
<keyword evidence="1" id="KW-0472">Membrane</keyword>
<evidence type="ECO:0000313" key="2">
    <source>
        <dbReference type="EMBL" id="MFD0750559.1"/>
    </source>
</evidence>